<organism evidence="1 2">
    <name type="scientific">Ferrovum myxofaciens</name>
    <dbReference type="NCBI Taxonomy" id="416213"/>
    <lineage>
        <taxon>Bacteria</taxon>
        <taxon>Pseudomonadati</taxon>
        <taxon>Pseudomonadota</taxon>
        <taxon>Betaproteobacteria</taxon>
        <taxon>Ferrovales</taxon>
        <taxon>Ferrovaceae</taxon>
        <taxon>Ferrovum</taxon>
    </lineage>
</organism>
<dbReference type="AlphaFoldDB" id="A0A149VWL1"/>
<dbReference type="EMBL" id="LRRD01000047">
    <property type="protein sequence ID" value="KXW57599.1"/>
    <property type="molecule type" value="Genomic_DNA"/>
</dbReference>
<reference evidence="1 2" key="1">
    <citation type="submission" date="2016-01" db="EMBL/GenBank/DDBJ databases">
        <title>Genome sequence of the acidophilic iron oxidising Ferrovum strain Z-31.</title>
        <authorList>
            <person name="Poehlein A."/>
            <person name="Ullrich S.R."/>
            <person name="Schloemann M."/>
            <person name="Muehling M."/>
            <person name="Daniel R."/>
        </authorList>
    </citation>
    <scope>NUCLEOTIDE SEQUENCE [LARGE SCALE GENOMIC DNA]</scope>
    <source>
        <strain evidence="1 2">Z-31</strain>
    </source>
</reference>
<keyword evidence="2" id="KW-1185">Reference proteome</keyword>
<dbReference type="STRING" id="1789004.FEMY_18640"/>
<sequence>MSLLSGMSGSIGATLATGSVLTSALSKKHGGSRGEGEGHGAAVSGFTGGTLMSSVVQSLHQVIDAGSAKSGALAVSSSSATSSANSHSSGTSPEQALNVFVQALFSSLYGANNAVSTNTAKPSGAVQGPVSTGYLSAPGSLENRLSGLIQTLSTANPSSMSTSSVIGGQAGVANVPSHGALQQEFHNLLSTFGATQGQATLNGFLTSLSTNLQNHGASLGFKAIA</sequence>
<gene>
    <name evidence="1" type="ORF">FEMY_18640</name>
</gene>
<name>A0A149VWL1_9PROT</name>
<proteinExistence type="predicted"/>
<dbReference type="Proteomes" id="UP000075653">
    <property type="component" value="Unassembled WGS sequence"/>
</dbReference>
<dbReference type="PATRIC" id="fig|1789004.3.peg.1906"/>
<accession>A0A149VWL1</accession>
<protein>
    <submittedName>
        <fullName evidence="1">Uncharacterized protein</fullName>
    </submittedName>
</protein>
<evidence type="ECO:0000313" key="2">
    <source>
        <dbReference type="Proteomes" id="UP000075653"/>
    </source>
</evidence>
<evidence type="ECO:0000313" key="1">
    <source>
        <dbReference type="EMBL" id="KXW57599.1"/>
    </source>
</evidence>
<comment type="caution">
    <text evidence="1">The sequence shown here is derived from an EMBL/GenBank/DDBJ whole genome shotgun (WGS) entry which is preliminary data.</text>
</comment>